<feature type="domain" description="Amidohydrolase 3" evidence="3">
    <location>
        <begin position="71"/>
        <end position="576"/>
    </location>
</feature>
<dbReference type="GO" id="GO:0016810">
    <property type="term" value="F:hydrolase activity, acting on carbon-nitrogen (but not peptide) bonds"/>
    <property type="evidence" value="ECO:0007669"/>
    <property type="project" value="InterPro"/>
</dbReference>
<evidence type="ECO:0000313" key="5">
    <source>
        <dbReference type="Proteomes" id="UP000284021"/>
    </source>
</evidence>
<dbReference type="Gene3D" id="2.30.40.10">
    <property type="entry name" value="Urease, subunit C, domain 1"/>
    <property type="match status" value="1"/>
</dbReference>
<name>A0A418XN63_9PSED</name>
<reference evidence="4 5" key="1">
    <citation type="submission" date="2018-09" db="EMBL/GenBank/DDBJ databases">
        <authorList>
            <person name="Zhu H."/>
        </authorList>
    </citation>
    <scope>NUCLEOTIDE SEQUENCE [LARGE SCALE GENOMIC DNA]</scope>
    <source>
        <strain evidence="4 5">K1S02-6</strain>
    </source>
</reference>
<comment type="caution">
    <text evidence="4">The sequence shown here is derived from an EMBL/GenBank/DDBJ whole genome shotgun (WGS) entry which is preliminary data.</text>
</comment>
<evidence type="ECO:0000256" key="2">
    <source>
        <dbReference type="SAM" id="SignalP"/>
    </source>
</evidence>
<organism evidence="4 5">
    <name type="scientific">Pseudomonas cavernicola</name>
    <dbReference type="NCBI Taxonomy" id="2320866"/>
    <lineage>
        <taxon>Bacteria</taxon>
        <taxon>Pseudomonadati</taxon>
        <taxon>Pseudomonadota</taxon>
        <taxon>Gammaproteobacteria</taxon>
        <taxon>Pseudomonadales</taxon>
        <taxon>Pseudomonadaceae</taxon>
        <taxon>Pseudomonas</taxon>
    </lineage>
</organism>
<evidence type="ECO:0000313" key="4">
    <source>
        <dbReference type="EMBL" id="RJG13894.1"/>
    </source>
</evidence>
<feature type="coiled-coil region" evidence="1">
    <location>
        <begin position="96"/>
        <end position="123"/>
    </location>
</feature>
<dbReference type="SUPFAM" id="SSF51338">
    <property type="entry name" value="Composite domain of metallo-dependent hydrolases"/>
    <property type="match status" value="1"/>
</dbReference>
<dbReference type="Pfam" id="PF07969">
    <property type="entry name" value="Amidohydro_3"/>
    <property type="match status" value="1"/>
</dbReference>
<accession>A0A418XN63</accession>
<dbReference type="InterPro" id="IPR032466">
    <property type="entry name" value="Metal_Hydrolase"/>
</dbReference>
<dbReference type="CDD" id="cd01300">
    <property type="entry name" value="YtcJ_like"/>
    <property type="match status" value="1"/>
</dbReference>
<keyword evidence="1" id="KW-0175">Coiled coil</keyword>
<keyword evidence="5" id="KW-1185">Reference proteome</keyword>
<evidence type="ECO:0000259" key="3">
    <source>
        <dbReference type="Pfam" id="PF07969"/>
    </source>
</evidence>
<dbReference type="AlphaFoldDB" id="A0A418XN63"/>
<dbReference type="RefSeq" id="WP_119954444.1">
    <property type="nucleotide sequence ID" value="NZ_QYUR01000002.1"/>
</dbReference>
<sequence>MRRFLPKVLSAALAFSSLQAMAAADLVLLNGKVFTAEPGQPLAQAVAVENGKILKVGSNAEIKALAESGAKTIDLGGRVLMPGLIDSHSHAIMGGLELASANMASEQVSLEELEQRLRKWRDDGSAKHGDILSVGGMHSSYWSQIEGFAERFNKGEWAEQPLVFIGWDHHTGWANDALLKHAGIDAARVRALPEAERDTIGHRADLSPNGFLADAGLDPVLAKLPAATDAELLHAAQAAVRYNNELGITAWMDPAANAAPGAALFDLKPTEKTVGVLPVYKALADKGELNAHVAALLVAHPKSTPADLATLDKVRQQFQGIPNLSLPGIKIFADGVPEYPAQTAAMIDPYSNSQKRGELLIDPAHFGELVSAADQRGWLVHIHALGDRAVRESLNGIEQARKDRQSGIAHSITHLQMVNPKEFARFKPLDVIASMQLYWASADDVTIDLVKPYINALAFHYQYPAHSLHAKGATIAGASDWPVTTPNPWYAIYQAVTRKGPKGVLNEAERIDRETMFYAYTRNAARTLGLEQQIGSLAPGKQADLILLDRDVFEVPAQALKDTQVLKTFFAGREVYSRAE</sequence>
<dbReference type="InterPro" id="IPR033932">
    <property type="entry name" value="YtcJ-like"/>
</dbReference>
<dbReference type="Proteomes" id="UP000284021">
    <property type="component" value="Unassembled WGS sequence"/>
</dbReference>
<evidence type="ECO:0000256" key="1">
    <source>
        <dbReference type="SAM" id="Coils"/>
    </source>
</evidence>
<dbReference type="SUPFAM" id="SSF51556">
    <property type="entry name" value="Metallo-dependent hydrolases"/>
    <property type="match status" value="1"/>
</dbReference>
<keyword evidence="2" id="KW-0732">Signal</keyword>
<keyword evidence="4" id="KW-0378">Hydrolase</keyword>
<feature type="signal peptide" evidence="2">
    <location>
        <begin position="1"/>
        <end position="22"/>
    </location>
</feature>
<feature type="chain" id="PRO_5019186493" evidence="2">
    <location>
        <begin position="23"/>
        <end position="580"/>
    </location>
</feature>
<dbReference type="EMBL" id="QYUR01000002">
    <property type="protein sequence ID" value="RJG13894.1"/>
    <property type="molecule type" value="Genomic_DNA"/>
</dbReference>
<dbReference type="InterPro" id="IPR013108">
    <property type="entry name" value="Amidohydro_3"/>
</dbReference>
<protein>
    <submittedName>
        <fullName evidence="4">Amidohydrolase</fullName>
    </submittedName>
</protein>
<dbReference type="InterPro" id="IPR011059">
    <property type="entry name" value="Metal-dep_hydrolase_composite"/>
</dbReference>
<dbReference type="PANTHER" id="PTHR22642">
    <property type="entry name" value="IMIDAZOLONEPROPIONASE"/>
    <property type="match status" value="1"/>
</dbReference>
<dbReference type="PANTHER" id="PTHR22642:SF2">
    <property type="entry name" value="PROTEIN LONG AFTER FAR-RED 3"/>
    <property type="match status" value="1"/>
</dbReference>
<dbReference type="Gene3D" id="3.10.310.70">
    <property type="match status" value="1"/>
</dbReference>
<proteinExistence type="predicted"/>
<dbReference type="OrthoDB" id="9031471at2"/>
<gene>
    <name evidence="4" type="ORF">D3879_11905</name>
</gene>
<dbReference type="Gene3D" id="3.20.20.140">
    <property type="entry name" value="Metal-dependent hydrolases"/>
    <property type="match status" value="1"/>
</dbReference>